<protein>
    <submittedName>
        <fullName evidence="3">Uncharacterized protein</fullName>
    </submittedName>
</protein>
<feature type="signal peptide" evidence="2">
    <location>
        <begin position="1"/>
        <end position="27"/>
    </location>
</feature>
<organism evidence="3 4">
    <name type="scientific">Monosporascus cannonballus</name>
    <dbReference type="NCBI Taxonomy" id="155416"/>
    <lineage>
        <taxon>Eukaryota</taxon>
        <taxon>Fungi</taxon>
        <taxon>Dikarya</taxon>
        <taxon>Ascomycota</taxon>
        <taxon>Pezizomycotina</taxon>
        <taxon>Sordariomycetes</taxon>
        <taxon>Xylariomycetidae</taxon>
        <taxon>Xylariales</taxon>
        <taxon>Xylariales incertae sedis</taxon>
        <taxon>Monosporascus</taxon>
    </lineage>
</organism>
<dbReference type="EMBL" id="QJNS01000156">
    <property type="protein sequence ID" value="RYO84679.1"/>
    <property type="molecule type" value="Genomic_DNA"/>
</dbReference>
<comment type="caution">
    <text evidence="3">The sequence shown here is derived from an EMBL/GenBank/DDBJ whole genome shotgun (WGS) entry which is preliminary data.</text>
</comment>
<feature type="chain" id="PRO_5045148731" evidence="2">
    <location>
        <begin position="28"/>
        <end position="151"/>
    </location>
</feature>
<evidence type="ECO:0000313" key="3">
    <source>
        <dbReference type="EMBL" id="RYO84679.1"/>
    </source>
</evidence>
<feature type="region of interest" description="Disordered" evidence="1">
    <location>
        <begin position="32"/>
        <end position="53"/>
    </location>
</feature>
<keyword evidence="2" id="KW-0732">Signal</keyword>
<name>A0ABY0H4L9_9PEZI</name>
<evidence type="ECO:0000256" key="1">
    <source>
        <dbReference type="SAM" id="MobiDB-lite"/>
    </source>
</evidence>
<proteinExistence type="predicted"/>
<evidence type="ECO:0000313" key="4">
    <source>
        <dbReference type="Proteomes" id="UP000294003"/>
    </source>
</evidence>
<keyword evidence="4" id="KW-1185">Reference proteome</keyword>
<sequence>MWTKHFLAAIQFLLCYIVLGHVALVHAQEASGVAPASQRDVHGNSDVSQRRDDGIVVKIASGLDTRENNVEFDGQDEEVDSDFTALPEKRSRRRKKGGGGGSSSNSTGENGNSGNSTGENGSAGGVAGSAGVMASFAIALSLGVTMGLLGI</sequence>
<gene>
    <name evidence="3" type="ORF">DL762_005530</name>
</gene>
<feature type="compositionally biased region" description="Basic and acidic residues" evidence="1">
    <location>
        <begin position="39"/>
        <end position="53"/>
    </location>
</feature>
<dbReference type="Proteomes" id="UP000294003">
    <property type="component" value="Unassembled WGS sequence"/>
</dbReference>
<accession>A0ABY0H4L9</accession>
<reference evidence="3 4" key="1">
    <citation type="submission" date="2018-06" db="EMBL/GenBank/DDBJ databases">
        <title>Complete Genomes of Monosporascus.</title>
        <authorList>
            <person name="Robinson A.J."/>
            <person name="Natvig D.O."/>
        </authorList>
    </citation>
    <scope>NUCLEOTIDE SEQUENCE [LARGE SCALE GENOMIC DNA]</scope>
    <source>
        <strain evidence="3 4">CBS 609.92</strain>
    </source>
</reference>
<feature type="region of interest" description="Disordered" evidence="1">
    <location>
        <begin position="67"/>
        <end position="122"/>
    </location>
</feature>
<evidence type="ECO:0000256" key="2">
    <source>
        <dbReference type="SAM" id="SignalP"/>
    </source>
</evidence>
<feature type="compositionally biased region" description="Low complexity" evidence="1">
    <location>
        <begin position="103"/>
        <end position="120"/>
    </location>
</feature>